<dbReference type="AlphaFoldDB" id="A0A0D6LPG1"/>
<dbReference type="PROSITE" id="PS50055">
    <property type="entry name" value="TYR_PHOSPHATASE_PTP"/>
    <property type="match status" value="1"/>
</dbReference>
<protein>
    <recommendedName>
        <fullName evidence="2">Tyrosine-protein phosphatase domain-containing protein</fullName>
    </recommendedName>
</protein>
<evidence type="ECO:0000313" key="3">
    <source>
        <dbReference type="EMBL" id="EPB69522.1"/>
    </source>
</evidence>
<reference evidence="3 4" key="1">
    <citation type="submission" date="2013-05" db="EMBL/GenBank/DDBJ databases">
        <title>Draft genome of the parasitic nematode Anyclostoma ceylanicum.</title>
        <authorList>
            <person name="Mitreva M."/>
        </authorList>
    </citation>
    <scope>NUCLEOTIDE SEQUENCE [LARGE SCALE GENOMIC DNA]</scope>
</reference>
<dbReference type="SUPFAM" id="SSF52799">
    <property type="entry name" value="(Phosphotyrosine protein) phosphatases II"/>
    <property type="match status" value="1"/>
</dbReference>
<organism evidence="3 4">
    <name type="scientific">Ancylostoma ceylanicum</name>
    <dbReference type="NCBI Taxonomy" id="53326"/>
    <lineage>
        <taxon>Eukaryota</taxon>
        <taxon>Metazoa</taxon>
        <taxon>Ecdysozoa</taxon>
        <taxon>Nematoda</taxon>
        <taxon>Chromadorea</taxon>
        <taxon>Rhabditida</taxon>
        <taxon>Rhabditina</taxon>
        <taxon>Rhabditomorpha</taxon>
        <taxon>Strongyloidea</taxon>
        <taxon>Ancylostomatidae</taxon>
        <taxon>Ancylostomatinae</taxon>
        <taxon>Ancylostoma</taxon>
    </lineage>
</organism>
<dbReference type="InterPro" id="IPR000242">
    <property type="entry name" value="PTP_cat"/>
</dbReference>
<feature type="compositionally biased region" description="Polar residues" evidence="1">
    <location>
        <begin position="75"/>
        <end position="105"/>
    </location>
</feature>
<evidence type="ECO:0000259" key="2">
    <source>
        <dbReference type="PROSITE" id="PS50055"/>
    </source>
</evidence>
<gene>
    <name evidence="3" type="ORF">ANCCEY_11387</name>
</gene>
<feature type="compositionally biased region" description="Basic residues" evidence="1">
    <location>
        <begin position="1"/>
        <end position="13"/>
    </location>
</feature>
<dbReference type="Proteomes" id="UP000054495">
    <property type="component" value="Unassembled WGS sequence"/>
</dbReference>
<feature type="region of interest" description="Disordered" evidence="1">
    <location>
        <begin position="1"/>
        <end position="128"/>
    </location>
</feature>
<dbReference type="GO" id="GO:0004725">
    <property type="term" value="F:protein tyrosine phosphatase activity"/>
    <property type="evidence" value="ECO:0007669"/>
    <property type="project" value="InterPro"/>
</dbReference>
<feature type="compositionally biased region" description="Basic and acidic residues" evidence="1">
    <location>
        <begin position="41"/>
        <end position="74"/>
    </location>
</feature>
<dbReference type="PANTHER" id="PTHR46163">
    <property type="entry name" value="TYROSINE-PROTEIN PHOSPHATASE-RELATED"/>
    <property type="match status" value="1"/>
</dbReference>
<accession>A0A0D6LPG1</accession>
<dbReference type="InterPro" id="IPR029021">
    <property type="entry name" value="Prot-tyrosine_phosphatase-like"/>
</dbReference>
<dbReference type="Gene3D" id="3.90.190.10">
    <property type="entry name" value="Protein tyrosine phosphatase superfamily"/>
    <property type="match status" value="1"/>
</dbReference>
<evidence type="ECO:0000313" key="4">
    <source>
        <dbReference type="Proteomes" id="UP000054495"/>
    </source>
</evidence>
<evidence type="ECO:0000256" key="1">
    <source>
        <dbReference type="SAM" id="MobiDB-lite"/>
    </source>
</evidence>
<dbReference type="Pfam" id="PF00102">
    <property type="entry name" value="Y_phosphatase"/>
    <property type="match status" value="1"/>
</dbReference>
<name>A0A0D6LPG1_9BILA</name>
<keyword evidence="4" id="KW-1185">Reference proteome</keyword>
<feature type="compositionally biased region" description="Basic and acidic residues" evidence="1">
    <location>
        <begin position="107"/>
        <end position="126"/>
    </location>
</feature>
<sequence>MARNWKSQRKVRKERNAALATVADRIYADARKITKRRRAKAKDSAEKDPPKKHAYLDGFKEKPERTPQLEKNAELQRTPQNEKNAEPQRTPQNEKNAEPQRTPQIEKNAEMYGKKKKEDDENKQEVPTDAQRAAFERFAKVRFQPIYNTNSDRSLASKEVFAMGIDGLLREFKEGLRPYVANPYKREAFDLHMDKNRYRGTCDCRVIRAKLVKASLSLPLTDDVLPKSIAQVSGPLPETIIDFWRMVWLEKVSHIIMLCGVKEEGKVKCEQYWPDENGEKMTLEGMTRVYHRIQ</sequence>
<dbReference type="PANTHER" id="PTHR46163:SF5">
    <property type="entry name" value="TYROSINE-PROTEIN PHOSPHATASE"/>
    <property type="match status" value="1"/>
</dbReference>
<proteinExistence type="predicted"/>
<feature type="domain" description="Tyrosine-protein phosphatase" evidence="2">
    <location>
        <begin position="183"/>
        <end position="294"/>
    </location>
</feature>
<dbReference type="InterPro" id="IPR052782">
    <property type="entry name" value="Oocyte-zygote_transition_reg"/>
</dbReference>
<dbReference type="EMBL" id="KE125286">
    <property type="protein sequence ID" value="EPB69522.1"/>
    <property type="molecule type" value="Genomic_DNA"/>
</dbReference>